<feature type="transmembrane region" description="Helical" evidence="1">
    <location>
        <begin position="49"/>
        <end position="70"/>
    </location>
</feature>
<accession>A0A411MKS7</accession>
<proteinExistence type="predicted"/>
<protein>
    <submittedName>
        <fullName evidence="2">Uncharacterized protein</fullName>
    </submittedName>
</protein>
<gene>
    <name evidence="2" type="ORF">EXN22_17425</name>
</gene>
<feature type="transmembrane region" description="Helical" evidence="1">
    <location>
        <begin position="77"/>
        <end position="95"/>
    </location>
</feature>
<dbReference type="AlphaFoldDB" id="A0A411MKS7"/>
<dbReference type="RefSeq" id="WP_130265241.1">
    <property type="nucleotide sequence ID" value="NZ_CP035952.1"/>
</dbReference>
<dbReference type="EMBL" id="CP035952">
    <property type="protein sequence ID" value="QBF27381.1"/>
    <property type="molecule type" value="Genomic_DNA"/>
</dbReference>
<keyword evidence="1" id="KW-0812">Transmembrane</keyword>
<reference evidence="2 3" key="1">
    <citation type="submission" date="2019-02" db="EMBL/GenBank/DDBJ databases">
        <title>Complete genome sequence of Pseudomonas sp. SNU WT1 isolated from rainbow trout.</title>
        <authorList>
            <person name="Oh W.T."/>
            <person name="Park S.C."/>
        </authorList>
    </citation>
    <scope>NUCLEOTIDE SEQUENCE [LARGE SCALE GENOMIC DNA]</scope>
    <source>
        <strain evidence="2 3">SNU WT1</strain>
    </source>
</reference>
<keyword evidence="3" id="KW-1185">Reference proteome</keyword>
<organism evidence="2 3">
    <name type="scientific">Pseudomonas tructae</name>
    <dbReference type="NCBI Taxonomy" id="2518644"/>
    <lineage>
        <taxon>Bacteria</taxon>
        <taxon>Pseudomonadati</taxon>
        <taxon>Pseudomonadota</taxon>
        <taxon>Gammaproteobacteria</taxon>
        <taxon>Pseudomonadales</taxon>
        <taxon>Pseudomonadaceae</taxon>
        <taxon>Pseudomonas</taxon>
    </lineage>
</organism>
<dbReference type="Proteomes" id="UP000291130">
    <property type="component" value="Chromosome"/>
</dbReference>
<evidence type="ECO:0000313" key="2">
    <source>
        <dbReference type="EMBL" id="QBF27381.1"/>
    </source>
</evidence>
<keyword evidence="1" id="KW-1133">Transmembrane helix</keyword>
<evidence type="ECO:0000313" key="3">
    <source>
        <dbReference type="Proteomes" id="UP000291130"/>
    </source>
</evidence>
<dbReference type="KEGG" id="ptk:EXN22_17425"/>
<feature type="transmembrane region" description="Helical" evidence="1">
    <location>
        <begin position="101"/>
        <end position="118"/>
    </location>
</feature>
<sequence>MLEPVQLPAFIRRYYPTLWTGFFLAVISLTCASIRAGETIFAGNPAEPGYIVAFIMLGSFTLGIGQFVVIRGYSAGNRAVVGLLLVCLIAGVVTYPFSRDALLAVVSIIAPLLALLAYNSRRYREMSKTLSDIRRKRFKPVSGKR</sequence>
<name>A0A411MKS7_9PSED</name>
<keyword evidence="1" id="KW-0472">Membrane</keyword>
<dbReference type="OrthoDB" id="6980960at2"/>
<evidence type="ECO:0000256" key="1">
    <source>
        <dbReference type="SAM" id="Phobius"/>
    </source>
</evidence>
<feature type="transmembrane region" description="Helical" evidence="1">
    <location>
        <begin position="18"/>
        <end position="37"/>
    </location>
</feature>